<evidence type="ECO:0000256" key="1">
    <source>
        <dbReference type="SAM" id="MobiDB-lite"/>
    </source>
</evidence>
<sequence length="155" mass="16712">MSKARQGKADFSPHCALKLPFWHACCVALPGALGRGRVRRSAPIRQRITGHCPSLARPMARDSAGQDARSQRQALCSRNGILGDYPVSRLVLDCQPKASSVSGKGASHNYGRHSPRKWALDSDHPITASSESTTTEVCQQARMSAFLKLNSSSGL</sequence>
<dbReference type="AlphaFoldDB" id="A0AAN6PY95"/>
<proteinExistence type="predicted"/>
<evidence type="ECO:0000313" key="2">
    <source>
        <dbReference type="EMBL" id="KAK4100172.1"/>
    </source>
</evidence>
<protein>
    <submittedName>
        <fullName evidence="2">Uncharacterized protein</fullName>
    </submittedName>
</protein>
<reference evidence="2" key="1">
    <citation type="journal article" date="2023" name="Mol. Phylogenet. Evol.">
        <title>Genome-scale phylogeny and comparative genomics of the fungal order Sordariales.</title>
        <authorList>
            <person name="Hensen N."/>
            <person name="Bonometti L."/>
            <person name="Westerberg I."/>
            <person name="Brannstrom I.O."/>
            <person name="Guillou S."/>
            <person name="Cros-Aarteil S."/>
            <person name="Calhoun S."/>
            <person name="Haridas S."/>
            <person name="Kuo A."/>
            <person name="Mondo S."/>
            <person name="Pangilinan J."/>
            <person name="Riley R."/>
            <person name="LaButti K."/>
            <person name="Andreopoulos B."/>
            <person name="Lipzen A."/>
            <person name="Chen C."/>
            <person name="Yan M."/>
            <person name="Daum C."/>
            <person name="Ng V."/>
            <person name="Clum A."/>
            <person name="Steindorff A."/>
            <person name="Ohm R.A."/>
            <person name="Martin F."/>
            <person name="Silar P."/>
            <person name="Natvig D.O."/>
            <person name="Lalanne C."/>
            <person name="Gautier V."/>
            <person name="Ament-Velasquez S.L."/>
            <person name="Kruys A."/>
            <person name="Hutchinson M.I."/>
            <person name="Powell A.J."/>
            <person name="Barry K."/>
            <person name="Miller A.N."/>
            <person name="Grigoriev I.V."/>
            <person name="Debuchy R."/>
            <person name="Gladieux P."/>
            <person name="Hiltunen Thoren M."/>
            <person name="Johannesson H."/>
        </authorList>
    </citation>
    <scope>NUCLEOTIDE SEQUENCE</scope>
    <source>
        <strain evidence="2">CBS 757.83</strain>
    </source>
</reference>
<organism evidence="2 3">
    <name type="scientific">Parathielavia hyrcaniae</name>
    <dbReference type="NCBI Taxonomy" id="113614"/>
    <lineage>
        <taxon>Eukaryota</taxon>
        <taxon>Fungi</taxon>
        <taxon>Dikarya</taxon>
        <taxon>Ascomycota</taxon>
        <taxon>Pezizomycotina</taxon>
        <taxon>Sordariomycetes</taxon>
        <taxon>Sordariomycetidae</taxon>
        <taxon>Sordariales</taxon>
        <taxon>Chaetomiaceae</taxon>
        <taxon>Parathielavia</taxon>
    </lineage>
</organism>
<gene>
    <name evidence="2" type="ORF">N658DRAFT_140811</name>
</gene>
<feature type="region of interest" description="Disordered" evidence="1">
    <location>
        <begin position="99"/>
        <end position="135"/>
    </location>
</feature>
<comment type="caution">
    <text evidence="2">The sequence shown here is derived from an EMBL/GenBank/DDBJ whole genome shotgun (WGS) entry which is preliminary data.</text>
</comment>
<keyword evidence="3" id="KW-1185">Reference proteome</keyword>
<dbReference type="Proteomes" id="UP001305647">
    <property type="component" value="Unassembled WGS sequence"/>
</dbReference>
<accession>A0AAN6PY95</accession>
<dbReference type="EMBL" id="MU863643">
    <property type="protein sequence ID" value="KAK4100172.1"/>
    <property type="molecule type" value="Genomic_DNA"/>
</dbReference>
<name>A0AAN6PY95_9PEZI</name>
<reference evidence="2" key="2">
    <citation type="submission" date="2023-05" db="EMBL/GenBank/DDBJ databases">
        <authorList>
            <consortium name="Lawrence Berkeley National Laboratory"/>
            <person name="Steindorff A."/>
            <person name="Hensen N."/>
            <person name="Bonometti L."/>
            <person name="Westerberg I."/>
            <person name="Brannstrom I.O."/>
            <person name="Guillou S."/>
            <person name="Cros-Aarteil S."/>
            <person name="Calhoun S."/>
            <person name="Haridas S."/>
            <person name="Kuo A."/>
            <person name="Mondo S."/>
            <person name="Pangilinan J."/>
            <person name="Riley R."/>
            <person name="Labutti K."/>
            <person name="Andreopoulos B."/>
            <person name="Lipzen A."/>
            <person name="Chen C."/>
            <person name="Yanf M."/>
            <person name="Daum C."/>
            <person name="Ng V."/>
            <person name="Clum A."/>
            <person name="Ohm R."/>
            <person name="Martin F."/>
            <person name="Silar P."/>
            <person name="Natvig D."/>
            <person name="Lalanne C."/>
            <person name="Gautier V."/>
            <person name="Ament-Velasquez S.L."/>
            <person name="Kruys A."/>
            <person name="Hutchinson M.I."/>
            <person name="Powell A.J."/>
            <person name="Barry K."/>
            <person name="Miller A.N."/>
            <person name="Grigoriev I.V."/>
            <person name="Debuchy R."/>
            <person name="Gladieux P."/>
            <person name="Thoren M.H."/>
            <person name="Johannesson H."/>
        </authorList>
    </citation>
    <scope>NUCLEOTIDE SEQUENCE</scope>
    <source>
        <strain evidence="2">CBS 757.83</strain>
    </source>
</reference>
<evidence type="ECO:0000313" key="3">
    <source>
        <dbReference type="Proteomes" id="UP001305647"/>
    </source>
</evidence>